<evidence type="ECO:0000256" key="7">
    <source>
        <dbReference type="ARBA" id="ARBA00023136"/>
    </source>
</evidence>
<protein>
    <submittedName>
        <fullName evidence="9">Iron complex transport system permease protein</fullName>
    </submittedName>
</protein>
<feature type="transmembrane region" description="Helical" evidence="8">
    <location>
        <begin position="95"/>
        <end position="115"/>
    </location>
</feature>
<name>A0AAQ0KK18_PARVE</name>
<comment type="caution">
    <text evidence="9">The sequence shown here is derived from an EMBL/GenBank/DDBJ whole genome shotgun (WGS) entry which is preliminary data.</text>
</comment>
<dbReference type="GO" id="GO:0022857">
    <property type="term" value="F:transmembrane transporter activity"/>
    <property type="evidence" value="ECO:0007669"/>
    <property type="project" value="InterPro"/>
</dbReference>
<evidence type="ECO:0000256" key="2">
    <source>
        <dbReference type="ARBA" id="ARBA00007935"/>
    </source>
</evidence>
<keyword evidence="4" id="KW-1003">Cell membrane</keyword>
<dbReference type="Gene3D" id="1.10.3470.10">
    <property type="entry name" value="ABC transporter involved in vitamin B12 uptake, BtuC"/>
    <property type="match status" value="1"/>
</dbReference>
<dbReference type="InterPro" id="IPR000522">
    <property type="entry name" value="ABC_transptr_permease_BtuC"/>
</dbReference>
<feature type="transmembrane region" description="Helical" evidence="8">
    <location>
        <begin position="25"/>
        <end position="58"/>
    </location>
</feature>
<keyword evidence="6 8" id="KW-1133">Transmembrane helix</keyword>
<dbReference type="InterPro" id="IPR037294">
    <property type="entry name" value="ABC_BtuC-like"/>
</dbReference>
<evidence type="ECO:0000256" key="3">
    <source>
        <dbReference type="ARBA" id="ARBA00022448"/>
    </source>
</evidence>
<evidence type="ECO:0000256" key="5">
    <source>
        <dbReference type="ARBA" id="ARBA00022692"/>
    </source>
</evidence>
<evidence type="ECO:0000256" key="4">
    <source>
        <dbReference type="ARBA" id="ARBA00022475"/>
    </source>
</evidence>
<reference evidence="9 10" key="1">
    <citation type="submission" date="2018-08" db="EMBL/GenBank/DDBJ databases">
        <title>Genomic Encyclopedia of Archaeal and Bacterial Type Strains, Phase II (KMG-II): from individual species to whole genera.</title>
        <authorList>
            <person name="Goeker M."/>
        </authorList>
    </citation>
    <scope>NUCLEOTIDE SEQUENCE [LARGE SCALE GENOMIC DNA]</scope>
    <source>
        <strain evidence="9 10">DSM 582</strain>
    </source>
</reference>
<dbReference type="Pfam" id="PF01032">
    <property type="entry name" value="FecCD"/>
    <property type="match status" value="1"/>
</dbReference>
<keyword evidence="10" id="KW-1185">Reference proteome</keyword>
<comment type="subcellular location">
    <subcellularLocation>
        <location evidence="1">Cell membrane</location>
        <topology evidence="1">Multi-pass membrane protein</topology>
    </subcellularLocation>
</comment>
<gene>
    <name evidence="9" type="ORF">ATH84_103622</name>
</gene>
<evidence type="ECO:0000256" key="6">
    <source>
        <dbReference type="ARBA" id="ARBA00022989"/>
    </source>
</evidence>
<dbReference type="AlphaFoldDB" id="A0AAQ0KK18"/>
<evidence type="ECO:0000313" key="9">
    <source>
        <dbReference type="EMBL" id="REG35261.1"/>
    </source>
</evidence>
<keyword evidence="5 8" id="KW-0812">Transmembrane</keyword>
<organism evidence="9 10">
    <name type="scientific">Paracoccus versutus</name>
    <name type="common">Thiobacillus versutus</name>
    <dbReference type="NCBI Taxonomy" id="34007"/>
    <lineage>
        <taxon>Bacteria</taxon>
        <taxon>Pseudomonadati</taxon>
        <taxon>Pseudomonadota</taxon>
        <taxon>Alphaproteobacteria</taxon>
        <taxon>Rhodobacterales</taxon>
        <taxon>Paracoccaceae</taxon>
        <taxon>Paracoccus</taxon>
    </lineage>
</organism>
<keyword evidence="3" id="KW-0813">Transport</keyword>
<dbReference type="SUPFAM" id="SSF81345">
    <property type="entry name" value="ABC transporter involved in vitamin B12 uptake, BtuC"/>
    <property type="match status" value="1"/>
</dbReference>
<dbReference type="PANTHER" id="PTHR30472:SF25">
    <property type="entry name" value="ABC TRANSPORTER PERMEASE PROTEIN MJ0876-RELATED"/>
    <property type="match status" value="1"/>
</dbReference>
<accession>A0AAQ0KK18</accession>
<evidence type="ECO:0000256" key="1">
    <source>
        <dbReference type="ARBA" id="ARBA00004651"/>
    </source>
</evidence>
<proteinExistence type="inferred from homology"/>
<sequence length="123" mass="12918">MLGRALDAMSMGDDEAHTLGVPVALIRYAVIAVATMVSAISVSMVGIIGWIGLIIPHIARLMIGSMNMRLIPASALLGASFLVGADILARSLSGIEIPIGIVTEILGIPIFVLVLSRVRRGWT</sequence>
<keyword evidence="7 8" id="KW-0472">Membrane</keyword>
<evidence type="ECO:0000313" key="10">
    <source>
        <dbReference type="Proteomes" id="UP000256794"/>
    </source>
</evidence>
<evidence type="ECO:0000256" key="8">
    <source>
        <dbReference type="SAM" id="Phobius"/>
    </source>
</evidence>
<dbReference type="EMBL" id="QUMX01000036">
    <property type="protein sequence ID" value="REG35261.1"/>
    <property type="molecule type" value="Genomic_DNA"/>
</dbReference>
<dbReference type="Proteomes" id="UP000256794">
    <property type="component" value="Unassembled WGS sequence"/>
</dbReference>
<comment type="similarity">
    <text evidence="2">Belongs to the binding-protein-dependent transport system permease family. FecCD subfamily.</text>
</comment>
<dbReference type="GO" id="GO:0005886">
    <property type="term" value="C:plasma membrane"/>
    <property type="evidence" value="ECO:0007669"/>
    <property type="project" value="UniProtKB-SubCell"/>
</dbReference>
<feature type="transmembrane region" description="Helical" evidence="8">
    <location>
        <begin position="70"/>
        <end position="89"/>
    </location>
</feature>
<dbReference type="PANTHER" id="PTHR30472">
    <property type="entry name" value="FERRIC ENTEROBACTIN TRANSPORT SYSTEM PERMEASE PROTEIN"/>
    <property type="match status" value="1"/>
</dbReference>